<evidence type="ECO:0000313" key="3">
    <source>
        <dbReference type="Proteomes" id="UP001303285"/>
    </source>
</evidence>
<gene>
    <name evidence="2" type="ORF">VB695_16600</name>
</gene>
<name>A0ABU5UTM8_NODSP</name>
<comment type="caution">
    <text evidence="2">The sequence shown here is derived from an EMBL/GenBank/DDBJ whole genome shotgun (WGS) entry which is preliminary data.</text>
</comment>
<accession>A0ABU5UTM8</accession>
<sequence>MARLNLDERVTHQRSEGRSPLGAKTQSQDINSLTRDKKVGIAEFEDKMPKLHLFNSSSGATLRLVRDKKFMVA</sequence>
<dbReference type="Proteomes" id="UP001303285">
    <property type="component" value="Unassembled WGS sequence"/>
</dbReference>
<evidence type="ECO:0000256" key="1">
    <source>
        <dbReference type="SAM" id="MobiDB-lite"/>
    </source>
</evidence>
<feature type="region of interest" description="Disordered" evidence="1">
    <location>
        <begin position="1"/>
        <end position="34"/>
    </location>
</feature>
<keyword evidence="3" id="KW-1185">Reference proteome</keyword>
<evidence type="ECO:0000313" key="2">
    <source>
        <dbReference type="EMBL" id="MEA5609668.1"/>
    </source>
</evidence>
<organism evidence="2 3">
    <name type="scientific">Nodularia spumigena UHCC 0060</name>
    <dbReference type="NCBI Taxonomy" id="3110300"/>
    <lineage>
        <taxon>Bacteria</taxon>
        <taxon>Bacillati</taxon>
        <taxon>Cyanobacteriota</taxon>
        <taxon>Cyanophyceae</taxon>
        <taxon>Nostocales</taxon>
        <taxon>Nodulariaceae</taxon>
        <taxon>Nodularia</taxon>
    </lineage>
</organism>
<feature type="compositionally biased region" description="Basic and acidic residues" evidence="1">
    <location>
        <begin position="1"/>
        <end position="17"/>
    </location>
</feature>
<reference evidence="2 3" key="1">
    <citation type="submission" date="2023-12" db="EMBL/GenBank/DDBJ databases">
        <title>Baltic Sea Cyanobacteria.</title>
        <authorList>
            <person name="Delbaje E."/>
            <person name="Fewer D.P."/>
            <person name="Shishido T.K."/>
        </authorList>
    </citation>
    <scope>NUCLEOTIDE SEQUENCE [LARGE SCALE GENOMIC DNA]</scope>
    <source>
        <strain evidence="2 3">UHCC 0060</strain>
    </source>
</reference>
<feature type="compositionally biased region" description="Polar residues" evidence="1">
    <location>
        <begin position="24"/>
        <end position="33"/>
    </location>
</feature>
<protein>
    <submittedName>
        <fullName evidence="2">Uncharacterized protein</fullName>
    </submittedName>
</protein>
<proteinExistence type="predicted"/>
<dbReference type="EMBL" id="JAYGHK010000057">
    <property type="protein sequence ID" value="MEA5609668.1"/>
    <property type="molecule type" value="Genomic_DNA"/>
</dbReference>